<protein>
    <recommendedName>
        <fullName evidence="4">Secreted protein</fullName>
    </recommendedName>
</protein>
<organism evidence="2 3">
    <name type="scientific">Aphanomyces invadans</name>
    <dbReference type="NCBI Taxonomy" id="157072"/>
    <lineage>
        <taxon>Eukaryota</taxon>
        <taxon>Sar</taxon>
        <taxon>Stramenopiles</taxon>
        <taxon>Oomycota</taxon>
        <taxon>Saprolegniomycetes</taxon>
        <taxon>Saprolegniales</taxon>
        <taxon>Verrucalvaceae</taxon>
        <taxon>Aphanomyces</taxon>
    </lineage>
</organism>
<dbReference type="AlphaFoldDB" id="A0A3R7A104"/>
<proteinExistence type="predicted"/>
<keyword evidence="3" id="KW-1185">Reference proteome</keyword>
<evidence type="ECO:0008006" key="4">
    <source>
        <dbReference type="Google" id="ProtNLM"/>
    </source>
</evidence>
<dbReference type="Proteomes" id="UP000285060">
    <property type="component" value="Unassembled WGS sequence"/>
</dbReference>
<feature type="non-terminal residue" evidence="2">
    <location>
        <position position="347"/>
    </location>
</feature>
<name>A0A3R7A104_9STRA</name>
<dbReference type="VEuPathDB" id="FungiDB:H310_09447"/>
<sequence>MKCTLICALVLAAVTAQNEPVPAGFVEFDHGLVVSAPDESTGVVESTDATNIADIVQDFANLVRNGMEDFNTITSLVQSIQTIATTGLNTDNGQQFIAAIQDAIKIGVLRVKDGKDLVQDIKEIVARGQVAGRQAVADIKKALEGGMKPATAADLISDLRKVIQNGSKDVTTTLNLVKQIQSIQRDGLNASNGAQLMQDIQMAIATGLLHVKDGANLVGTIQDILKNGMSLQDGTFAVDEIQKAFAAALAPFDPLPMVCRRKGVGCGMGTFVENQCKEGEEAYGALCYPTCEEGYEKVGCCICRKKGCSGVEGVTDIGVSCTKPAAYSRGAGYALWQEDKCKNENGG</sequence>
<keyword evidence="1" id="KW-0732">Signal</keyword>
<reference evidence="2 3" key="1">
    <citation type="submission" date="2018-08" db="EMBL/GenBank/DDBJ databases">
        <title>Aphanomyces genome sequencing and annotation.</title>
        <authorList>
            <person name="Minardi D."/>
            <person name="Oidtmann B."/>
            <person name="Van Der Giezen M."/>
            <person name="Studholme D.J."/>
        </authorList>
    </citation>
    <scope>NUCLEOTIDE SEQUENCE [LARGE SCALE GENOMIC DNA]</scope>
    <source>
        <strain evidence="2 3">NJM0002</strain>
    </source>
</reference>
<evidence type="ECO:0000256" key="1">
    <source>
        <dbReference type="SAM" id="SignalP"/>
    </source>
</evidence>
<evidence type="ECO:0000313" key="2">
    <source>
        <dbReference type="EMBL" id="RHY13813.1"/>
    </source>
</evidence>
<gene>
    <name evidence="2" type="ORF">DYB32_010895</name>
</gene>
<feature type="signal peptide" evidence="1">
    <location>
        <begin position="1"/>
        <end position="16"/>
    </location>
</feature>
<accession>A0A3R7A104</accession>
<dbReference type="EMBL" id="QUSY01004338">
    <property type="protein sequence ID" value="RHY13813.1"/>
    <property type="molecule type" value="Genomic_DNA"/>
</dbReference>
<comment type="caution">
    <text evidence="2">The sequence shown here is derived from an EMBL/GenBank/DDBJ whole genome shotgun (WGS) entry which is preliminary data.</text>
</comment>
<feature type="chain" id="PRO_5018559769" description="Secreted protein" evidence="1">
    <location>
        <begin position="17"/>
        <end position="347"/>
    </location>
</feature>
<evidence type="ECO:0000313" key="3">
    <source>
        <dbReference type="Proteomes" id="UP000285060"/>
    </source>
</evidence>